<gene>
    <name evidence="10" type="ORF">A2815_00730</name>
</gene>
<evidence type="ECO:0000256" key="7">
    <source>
        <dbReference type="ARBA" id="ARBA00022842"/>
    </source>
</evidence>
<keyword evidence="6" id="KW-0479">Metal-binding</keyword>
<protein>
    <recommendedName>
        <fullName evidence="3">glucose-1-phosphate thymidylyltransferase</fullName>
        <ecNumber evidence="3">2.7.7.24</ecNumber>
    </recommendedName>
</protein>
<evidence type="ECO:0000256" key="2">
    <source>
        <dbReference type="ARBA" id="ARBA00010480"/>
    </source>
</evidence>
<organism evidence="10 11">
    <name type="scientific">Candidatus Portnoybacteria bacterium RIFCSPHIGHO2_01_FULL_40_12b</name>
    <dbReference type="NCBI Taxonomy" id="1801994"/>
    <lineage>
        <taxon>Bacteria</taxon>
        <taxon>Candidatus Portnoyibacteriota</taxon>
    </lineage>
</organism>
<comment type="similarity">
    <text evidence="2">Belongs to the glucose-1-phosphate thymidylyltransferase family.</text>
</comment>
<keyword evidence="10" id="KW-0167">Capsid protein</keyword>
<dbReference type="EMBL" id="MHMY01000010">
    <property type="protein sequence ID" value="OGZ35515.1"/>
    <property type="molecule type" value="Genomic_DNA"/>
</dbReference>
<dbReference type="PANTHER" id="PTHR43532:SF1">
    <property type="entry name" value="GLUCOSE-1-PHOSPHATE THYMIDYLYLTRANSFERASE 1"/>
    <property type="match status" value="1"/>
</dbReference>
<evidence type="ECO:0000256" key="4">
    <source>
        <dbReference type="ARBA" id="ARBA00022679"/>
    </source>
</evidence>
<sequence length="259" mass="29479">MKGIILAGGLGTRLRPLTKIINKSILPVYDKPLIYYPIFTLRDAGITNILIVSGREHAGQFLDLLGSGRHLGVNLSYDIQEEPKGIAHGLAVAEDFTDNDKVALILGDNIYEDSLAKAVHDFQKQEKGAKIIIKQVPDPERFGVMKFNGDKIIACFEKPKNPPSNWIQTGFYLYDNRVFDMIRKLKPSKRGEYEILDLNNLYLKEGTLTYQKIKGRWIDAGTFDSLLEANNFIAKKTKNEQFLKKTRRKYSSEKNRKRG</sequence>
<comment type="cofactor">
    <cofactor evidence="1">
        <name>Mg(2+)</name>
        <dbReference type="ChEBI" id="CHEBI:18420"/>
    </cofactor>
</comment>
<evidence type="ECO:0000259" key="9">
    <source>
        <dbReference type="Pfam" id="PF00483"/>
    </source>
</evidence>
<dbReference type="SUPFAM" id="SSF53448">
    <property type="entry name" value="Nucleotide-diphospho-sugar transferases"/>
    <property type="match status" value="1"/>
</dbReference>
<dbReference type="GO" id="GO:0046872">
    <property type="term" value="F:metal ion binding"/>
    <property type="evidence" value="ECO:0007669"/>
    <property type="project" value="UniProtKB-KW"/>
</dbReference>
<evidence type="ECO:0000256" key="1">
    <source>
        <dbReference type="ARBA" id="ARBA00001946"/>
    </source>
</evidence>
<dbReference type="PANTHER" id="PTHR43532">
    <property type="entry name" value="GLUCOSE-1-PHOSPHATE THYMIDYLYLTRANSFERASE"/>
    <property type="match status" value="1"/>
</dbReference>
<evidence type="ECO:0000256" key="6">
    <source>
        <dbReference type="ARBA" id="ARBA00022723"/>
    </source>
</evidence>
<comment type="caution">
    <text evidence="10">The sequence shown here is derived from an EMBL/GenBank/DDBJ whole genome shotgun (WGS) entry which is preliminary data.</text>
</comment>
<feature type="domain" description="Nucleotidyl transferase" evidence="9">
    <location>
        <begin position="2"/>
        <end position="235"/>
    </location>
</feature>
<evidence type="ECO:0000256" key="8">
    <source>
        <dbReference type="ARBA" id="ARBA00049336"/>
    </source>
</evidence>
<proteinExistence type="inferred from homology"/>
<reference evidence="10 11" key="1">
    <citation type="journal article" date="2016" name="Nat. Commun.">
        <title>Thousands of microbial genomes shed light on interconnected biogeochemical processes in an aquifer system.</title>
        <authorList>
            <person name="Anantharaman K."/>
            <person name="Brown C.T."/>
            <person name="Hug L.A."/>
            <person name="Sharon I."/>
            <person name="Castelle C.J."/>
            <person name="Probst A.J."/>
            <person name="Thomas B.C."/>
            <person name="Singh A."/>
            <person name="Wilkins M.J."/>
            <person name="Karaoz U."/>
            <person name="Brodie E.L."/>
            <person name="Williams K.H."/>
            <person name="Hubbard S.S."/>
            <person name="Banfield J.F."/>
        </authorList>
    </citation>
    <scope>NUCLEOTIDE SEQUENCE [LARGE SCALE GENOMIC DNA]</scope>
</reference>
<evidence type="ECO:0000313" key="11">
    <source>
        <dbReference type="Proteomes" id="UP000176974"/>
    </source>
</evidence>
<dbReference type="InterPro" id="IPR005835">
    <property type="entry name" value="NTP_transferase_dom"/>
</dbReference>
<keyword evidence="4" id="KW-0808">Transferase</keyword>
<keyword evidence="10" id="KW-0946">Virion</keyword>
<dbReference type="Pfam" id="PF00483">
    <property type="entry name" value="NTP_transferase"/>
    <property type="match status" value="1"/>
</dbReference>
<keyword evidence="7" id="KW-0460">Magnesium</keyword>
<name>A0A1G2FBQ8_9BACT</name>
<dbReference type="GO" id="GO:0008879">
    <property type="term" value="F:glucose-1-phosphate thymidylyltransferase activity"/>
    <property type="evidence" value="ECO:0007669"/>
    <property type="project" value="UniProtKB-EC"/>
</dbReference>
<dbReference type="Proteomes" id="UP000176974">
    <property type="component" value="Unassembled WGS sequence"/>
</dbReference>
<dbReference type="Gene3D" id="3.90.550.10">
    <property type="entry name" value="Spore Coat Polysaccharide Biosynthesis Protein SpsA, Chain A"/>
    <property type="match status" value="1"/>
</dbReference>
<evidence type="ECO:0000256" key="3">
    <source>
        <dbReference type="ARBA" id="ARBA00012461"/>
    </source>
</evidence>
<dbReference type="InterPro" id="IPR005907">
    <property type="entry name" value="G1P_thy_trans_s"/>
</dbReference>
<keyword evidence="5" id="KW-0548">Nucleotidyltransferase</keyword>
<accession>A0A1G2FBQ8</accession>
<evidence type="ECO:0000256" key="5">
    <source>
        <dbReference type="ARBA" id="ARBA00022695"/>
    </source>
</evidence>
<comment type="catalytic activity">
    <reaction evidence="8">
        <text>dTTP + alpha-D-glucose 1-phosphate + H(+) = dTDP-alpha-D-glucose + diphosphate</text>
        <dbReference type="Rhea" id="RHEA:15225"/>
        <dbReference type="ChEBI" id="CHEBI:15378"/>
        <dbReference type="ChEBI" id="CHEBI:33019"/>
        <dbReference type="ChEBI" id="CHEBI:37568"/>
        <dbReference type="ChEBI" id="CHEBI:57477"/>
        <dbReference type="ChEBI" id="CHEBI:58601"/>
        <dbReference type="EC" id="2.7.7.24"/>
    </reaction>
</comment>
<dbReference type="InterPro" id="IPR029044">
    <property type="entry name" value="Nucleotide-diphossugar_trans"/>
</dbReference>
<dbReference type="AlphaFoldDB" id="A0A1G2FBQ8"/>
<dbReference type="EC" id="2.7.7.24" evidence="3"/>
<evidence type="ECO:0000313" key="10">
    <source>
        <dbReference type="EMBL" id="OGZ35515.1"/>
    </source>
</evidence>